<organism evidence="1 2">
    <name type="scientific">Pristionchus mayeri</name>
    <dbReference type="NCBI Taxonomy" id="1317129"/>
    <lineage>
        <taxon>Eukaryota</taxon>
        <taxon>Metazoa</taxon>
        <taxon>Ecdysozoa</taxon>
        <taxon>Nematoda</taxon>
        <taxon>Chromadorea</taxon>
        <taxon>Rhabditida</taxon>
        <taxon>Rhabditina</taxon>
        <taxon>Diplogasteromorpha</taxon>
        <taxon>Diplogasteroidea</taxon>
        <taxon>Neodiplogasteridae</taxon>
        <taxon>Pristionchus</taxon>
    </lineage>
</organism>
<evidence type="ECO:0000313" key="2">
    <source>
        <dbReference type="Proteomes" id="UP001328107"/>
    </source>
</evidence>
<accession>A0AAN4ZLU9</accession>
<reference evidence="2" key="1">
    <citation type="submission" date="2022-10" db="EMBL/GenBank/DDBJ databases">
        <title>Genome assembly of Pristionchus species.</title>
        <authorList>
            <person name="Yoshida K."/>
            <person name="Sommer R.J."/>
        </authorList>
    </citation>
    <scope>NUCLEOTIDE SEQUENCE [LARGE SCALE GENOMIC DNA]</scope>
    <source>
        <strain evidence="2">RS5460</strain>
    </source>
</reference>
<keyword evidence="2" id="KW-1185">Reference proteome</keyword>
<gene>
    <name evidence="1" type="ORF">PMAYCL1PPCAC_13351</name>
</gene>
<name>A0AAN4ZLU9_9BILA</name>
<protein>
    <submittedName>
        <fullName evidence="1">Uncharacterized protein</fullName>
    </submittedName>
</protein>
<feature type="non-terminal residue" evidence="1">
    <location>
        <position position="1"/>
    </location>
</feature>
<feature type="non-terminal residue" evidence="1">
    <location>
        <position position="70"/>
    </location>
</feature>
<sequence length="70" mass="7768">PIDRLPLHAQIRSGCIGAVRIAVLGEVRECLCEETRHSFVSLSEGRSGEATLTIRELHFGGMRAVYKFNL</sequence>
<proteinExistence type="predicted"/>
<comment type="caution">
    <text evidence="1">The sequence shown here is derived from an EMBL/GenBank/DDBJ whole genome shotgun (WGS) entry which is preliminary data.</text>
</comment>
<dbReference type="AlphaFoldDB" id="A0AAN4ZLU9"/>
<dbReference type="EMBL" id="BTRK01000003">
    <property type="protein sequence ID" value="GMR43156.1"/>
    <property type="molecule type" value="Genomic_DNA"/>
</dbReference>
<dbReference type="Proteomes" id="UP001328107">
    <property type="component" value="Unassembled WGS sequence"/>
</dbReference>
<evidence type="ECO:0000313" key="1">
    <source>
        <dbReference type="EMBL" id="GMR43156.1"/>
    </source>
</evidence>